<feature type="transmembrane region" description="Helical" evidence="10">
    <location>
        <begin position="14"/>
        <end position="38"/>
    </location>
</feature>
<evidence type="ECO:0000256" key="10">
    <source>
        <dbReference type="RuleBase" id="RU363047"/>
    </source>
</evidence>
<evidence type="ECO:0000256" key="7">
    <source>
        <dbReference type="ARBA" id="ARBA00023170"/>
    </source>
</evidence>
<proteinExistence type="inferred from homology"/>
<keyword evidence="13" id="KW-1185">Reference proteome</keyword>
<dbReference type="Pfam" id="PF13853">
    <property type="entry name" value="7tm_4"/>
    <property type="match status" value="1"/>
</dbReference>
<dbReference type="GO" id="GO:0004984">
    <property type="term" value="F:olfactory receptor activity"/>
    <property type="evidence" value="ECO:0007669"/>
    <property type="project" value="InterPro"/>
</dbReference>
<protein>
    <recommendedName>
        <fullName evidence="10">Olfactory receptor</fullName>
    </recommendedName>
</protein>
<evidence type="ECO:0000256" key="1">
    <source>
        <dbReference type="ARBA" id="ARBA00004141"/>
    </source>
</evidence>
<dbReference type="InterPro" id="IPR000725">
    <property type="entry name" value="Olfact_rcpt"/>
</dbReference>
<keyword evidence="6 10" id="KW-0472">Membrane</keyword>
<dbReference type="AlphaFoldDB" id="A0A7N4NGD2"/>
<dbReference type="Proteomes" id="UP000007648">
    <property type="component" value="Unassembled WGS sequence"/>
</dbReference>
<feature type="transmembrane region" description="Helical" evidence="10">
    <location>
        <begin position="89"/>
        <end position="111"/>
    </location>
</feature>
<evidence type="ECO:0000256" key="5">
    <source>
        <dbReference type="ARBA" id="ARBA00023040"/>
    </source>
</evidence>
<feature type="transmembrane region" description="Helical" evidence="10">
    <location>
        <begin position="262"/>
        <end position="280"/>
    </location>
</feature>
<reference evidence="12" key="3">
    <citation type="submission" date="2025-09" db="UniProtKB">
        <authorList>
            <consortium name="Ensembl"/>
        </authorList>
    </citation>
    <scope>IDENTIFICATION</scope>
</reference>
<keyword evidence="7 9" id="KW-0675">Receptor</keyword>
<dbReference type="PANTHER" id="PTHR48002">
    <property type="entry name" value="OLFACTORY RECEPTOR"/>
    <property type="match status" value="1"/>
</dbReference>
<dbReference type="SUPFAM" id="SSF81321">
    <property type="entry name" value="Family A G protein-coupled receptor-like"/>
    <property type="match status" value="1"/>
</dbReference>
<reference evidence="12 13" key="1">
    <citation type="journal article" date="2011" name="Proc. Natl. Acad. Sci. U.S.A.">
        <title>Genetic diversity and population structure of the endangered marsupial Sarcophilus harrisii (Tasmanian devil).</title>
        <authorList>
            <person name="Miller W."/>
            <person name="Hayes V.M."/>
            <person name="Ratan A."/>
            <person name="Petersen D.C."/>
            <person name="Wittekindt N.E."/>
            <person name="Miller J."/>
            <person name="Walenz B."/>
            <person name="Knight J."/>
            <person name="Qi J."/>
            <person name="Zhao F."/>
            <person name="Wang Q."/>
            <person name="Bedoya-Reina O.C."/>
            <person name="Katiyar N."/>
            <person name="Tomsho L.P."/>
            <person name="Kasson L.M."/>
            <person name="Hardie R.A."/>
            <person name="Woodbridge P."/>
            <person name="Tindall E.A."/>
            <person name="Bertelsen M.F."/>
            <person name="Dixon D."/>
            <person name="Pyecroft S."/>
            <person name="Helgen K.M."/>
            <person name="Lesk A.M."/>
            <person name="Pringle T.H."/>
            <person name="Patterson N."/>
            <person name="Zhang Y."/>
            <person name="Kreiss A."/>
            <person name="Woods G.M."/>
            <person name="Jones M.E."/>
            <person name="Schuster S.C."/>
        </authorList>
    </citation>
    <scope>NUCLEOTIDE SEQUENCE [LARGE SCALE GENOMIC DNA]</scope>
</reference>
<dbReference type="GeneTree" id="ENSGT00940000162616"/>
<dbReference type="CDD" id="cd15939">
    <property type="entry name" value="7tmA_OR4A-like"/>
    <property type="match status" value="1"/>
</dbReference>
<evidence type="ECO:0000256" key="4">
    <source>
        <dbReference type="ARBA" id="ARBA00022989"/>
    </source>
</evidence>
<keyword evidence="10" id="KW-1003">Cell membrane</keyword>
<dbReference type="InterPro" id="IPR050427">
    <property type="entry name" value="Olfactory_Receptors"/>
</dbReference>
<accession>A0A7N4NGD2</accession>
<keyword evidence="3 10" id="KW-0552">Olfaction</keyword>
<feature type="transmembrane region" description="Helical" evidence="10">
    <location>
        <begin position="132"/>
        <end position="159"/>
    </location>
</feature>
<comment type="similarity">
    <text evidence="9">Belongs to the G-protein coupled receptor 1 family.</text>
</comment>
<keyword evidence="5 9" id="KW-0297">G-protein coupled receptor</keyword>
<evidence type="ECO:0000259" key="11">
    <source>
        <dbReference type="PROSITE" id="PS50262"/>
    </source>
</evidence>
<dbReference type="PROSITE" id="PS00237">
    <property type="entry name" value="G_PROTEIN_RECEP_F1_1"/>
    <property type="match status" value="1"/>
</dbReference>
<reference evidence="12" key="2">
    <citation type="submission" date="2025-08" db="UniProtKB">
        <authorList>
            <consortium name="Ensembl"/>
        </authorList>
    </citation>
    <scope>IDENTIFICATION</scope>
</reference>
<dbReference type="GO" id="GO:0005886">
    <property type="term" value="C:plasma membrane"/>
    <property type="evidence" value="ECO:0007669"/>
    <property type="project" value="UniProtKB-SubCell"/>
</dbReference>
<name>A0A7N4NGD2_SARHA</name>
<evidence type="ECO:0000256" key="2">
    <source>
        <dbReference type="ARBA" id="ARBA00022692"/>
    </source>
</evidence>
<keyword evidence="10" id="KW-0716">Sensory transduction</keyword>
<keyword evidence="2 9" id="KW-0812">Transmembrane</keyword>
<evidence type="ECO:0000256" key="9">
    <source>
        <dbReference type="RuleBase" id="RU000688"/>
    </source>
</evidence>
<dbReference type="InterPro" id="IPR017452">
    <property type="entry name" value="GPCR_Rhodpsn_7TM"/>
</dbReference>
<evidence type="ECO:0000256" key="8">
    <source>
        <dbReference type="ARBA" id="ARBA00023224"/>
    </source>
</evidence>
<dbReference type="GO" id="GO:0004930">
    <property type="term" value="F:G protein-coupled receptor activity"/>
    <property type="evidence" value="ECO:0007669"/>
    <property type="project" value="UniProtKB-KW"/>
</dbReference>
<evidence type="ECO:0000256" key="6">
    <source>
        <dbReference type="ARBA" id="ARBA00023136"/>
    </source>
</evidence>
<dbReference type="Gene3D" id="1.20.1070.10">
    <property type="entry name" value="Rhodopsin 7-helix transmembrane proteins"/>
    <property type="match status" value="1"/>
</dbReference>
<feature type="transmembrane region" description="Helical" evidence="10">
    <location>
        <begin position="186"/>
        <end position="216"/>
    </location>
</feature>
<dbReference type="InterPro" id="IPR000276">
    <property type="entry name" value="GPCR_Rhodpsn"/>
</dbReference>
<evidence type="ECO:0000256" key="3">
    <source>
        <dbReference type="ARBA" id="ARBA00022725"/>
    </source>
</evidence>
<sequence>MGNADQNKSDNKEIQILCFVLFSLCYVALLMGNLTIMISILVSQLIDQPMYYFLTYLSLVDVCYTSTVTPKFITDLLLERKSISYNNCLIQVFTMHLFGAIEIFVLTGMAYDRYVAICKPLHYQVIMSRQKCNMMVLAAFAWALLHSFSQFVLIILLPFCGPNVMNHYFCDVYPLLELACIDTQKVGLLVIVSSGMVALVVFIVVMGSYIMILYTLHGYSSENRRKALSTCSSHITVVVLFFGPVLFIYIRPATTFSEDKVFALFYTIIAPMLNPFIYTLKNKDMKNAMKNIWNRDKILRRKLIF</sequence>
<dbReference type="PRINTS" id="PR00245">
    <property type="entry name" value="OLFACTORYR"/>
</dbReference>
<dbReference type="InParanoid" id="A0A7N4NGD2"/>
<evidence type="ECO:0000313" key="12">
    <source>
        <dbReference type="Ensembl" id="ENSSHAP00000022881.1"/>
    </source>
</evidence>
<keyword evidence="4 10" id="KW-1133">Transmembrane helix</keyword>
<evidence type="ECO:0000313" key="13">
    <source>
        <dbReference type="Proteomes" id="UP000007648"/>
    </source>
</evidence>
<dbReference type="PROSITE" id="PS50262">
    <property type="entry name" value="G_PROTEIN_RECEP_F1_2"/>
    <property type="match status" value="1"/>
</dbReference>
<keyword evidence="8 9" id="KW-0807">Transducer</keyword>
<organism evidence="12 13">
    <name type="scientific">Sarcophilus harrisii</name>
    <name type="common">Tasmanian devil</name>
    <name type="synonym">Sarcophilus laniarius</name>
    <dbReference type="NCBI Taxonomy" id="9305"/>
    <lineage>
        <taxon>Eukaryota</taxon>
        <taxon>Metazoa</taxon>
        <taxon>Chordata</taxon>
        <taxon>Craniata</taxon>
        <taxon>Vertebrata</taxon>
        <taxon>Euteleostomi</taxon>
        <taxon>Mammalia</taxon>
        <taxon>Metatheria</taxon>
        <taxon>Dasyuromorphia</taxon>
        <taxon>Dasyuridae</taxon>
        <taxon>Sarcophilus</taxon>
    </lineage>
</organism>
<dbReference type="PRINTS" id="PR00237">
    <property type="entry name" value="GPCRRHODOPSN"/>
</dbReference>
<feature type="domain" description="G-protein coupled receptors family 1 profile" evidence="11">
    <location>
        <begin position="32"/>
        <end position="278"/>
    </location>
</feature>
<feature type="transmembrane region" description="Helical" evidence="10">
    <location>
        <begin position="228"/>
        <end position="250"/>
    </location>
</feature>
<comment type="subcellular location">
    <subcellularLocation>
        <location evidence="10">Cell membrane</location>
        <topology evidence="10">Multi-pass membrane protein</topology>
    </subcellularLocation>
    <subcellularLocation>
        <location evidence="1">Membrane</location>
        <topology evidence="1">Multi-pass membrane protein</topology>
    </subcellularLocation>
</comment>
<gene>
    <name evidence="12" type="primary">LOC100932908</name>
</gene>
<dbReference type="FunFam" id="1.20.1070.10:FF:000007">
    <property type="entry name" value="Olfactory receptor"/>
    <property type="match status" value="1"/>
</dbReference>
<dbReference type="Ensembl" id="ENSSHAT00000042998.1">
    <property type="protein sequence ID" value="ENSSHAP00000022881.1"/>
    <property type="gene ID" value="ENSSHAG00000021203.1"/>
</dbReference>